<dbReference type="SMART" id="SM00855">
    <property type="entry name" value="PGAM"/>
    <property type="match status" value="1"/>
</dbReference>
<dbReference type="CDD" id="cd07067">
    <property type="entry name" value="HP_PGM_like"/>
    <property type="match status" value="1"/>
</dbReference>
<feature type="binding site" evidence="2">
    <location>
        <position position="62"/>
    </location>
    <ligand>
        <name>substrate</name>
    </ligand>
</feature>
<dbReference type="SUPFAM" id="SSF53254">
    <property type="entry name" value="Phosphoglycerate mutase-like"/>
    <property type="match status" value="1"/>
</dbReference>
<feature type="active site" description="Proton donor/acceptor" evidence="1">
    <location>
        <position position="86"/>
    </location>
</feature>
<keyword evidence="4" id="KW-1185">Reference proteome</keyword>
<gene>
    <name evidence="3" type="primary">pspB</name>
    <name evidence="3" type="ORF">HALOF300_00300</name>
</gene>
<accession>A0A7M4DDW1</accession>
<dbReference type="GO" id="GO:0016791">
    <property type="term" value="F:phosphatase activity"/>
    <property type="evidence" value="ECO:0007669"/>
    <property type="project" value="TreeGrafter"/>
</dbReference>
<feature type="binding site" evidence="2">
    <location>
        <begin position="86"/>
        <end position="89"/>
    </location>
    <ligand>
        <name>substrate</name>
    </ligand>
</feature>
<dbReference type="EC" id="3.1.3.3" evidence="3"/>
<reference evidence="3 4" key="1">
    <citation type="submission" date="2019-11" db="EMBL/GenBank/DDBJ databases">
        <authorList>
            <person name="Criscuolo A."/>
        </authorList>
    </citation>
    <scope>NUCLEOTIDE SEQUENCE [LARGE SCALE GENOMIC DNA]</scope>
    <source>
        <strain evidence="3">CIP111667</strain>
    </source>
</reference>
<proteinExistence type="predicted"/>
<evidence type="ECO:0000313" key="3">
    <source>
        <dbReference type="EMBL" id="VZO35075.1"/>
    </source>
</evidence>
<feature type="active site" description="Tele-phosphohistidine intermediate" evidence="1">
    <location>
        <position position="10"/>
    </location>
</feature>
<evidence type="ECO:0000313" key="4">
    <source>
        <dbReference type="Proteomes" id="UP000419743"/>
    </source>
</evidence>
<evidence type="ECO:0000256" key="2">
    <source>
        <dbReference type="PIRSR" id="PIRSR613078-2"/>
    </source>
</evidence>
<dbReference type="AlphaFoldDB" id="A0A7M4DDW1"/>
<keyword evidence="3" id="KW-0378">Hydrolase</keyword>
<name>A0A7M4DDW1_9MICO</name>
<evidence type="ECO:0000256" key="1">
    <source>
        <dbReference type="PIRSR" id="PIRSR613078-1"/>
    </source>
</evidence>
<comment type="caution">
    <text evidence="3">The sequence shown here is derived from an EMBL/GenBank/DDBJ whole genome shotgun (WGS) entry which is preliminary data.</text>
</comment>
<protein>
    <submittedName>
        <fullName evidence="3">Phosphoserine phosphatase 2</fullName>
        <ecNumber evidence="3">3.1.3.3</ecNumber>
    </submittedName>
</protein>
<dbReference type="PANTHER" id="PTHR48100:SF1">
    <property type="entry name" value="HISTIDINE PHOSPHATASE FAMILY PROTEIN-RELATED"/>
    <property type="match status" value="1"/>
</dbReference>
<sequence length="209" mass="22674">MAVSIYVVTHPQATHHVDGLVGGWFDSDLTELGRRHAEAIAAVLSQEIAGESVDLVCSDLRRASRTARIIAVRVGTEPRPDADLREKSYGEAEGRPQSWLRERQIPLPPVGDRLRHDEGVAGAETRWQLAERAYAAMHRIETSSAANTIVVTHGGAATLLLAAWIGMPIEASGQVQFGLTSGGITKLHLDARNHSHVIAYLNRTTHLTA</sequence>
<dbReference type="PANTHER" id="PTHR48100">
    <property type="entry name" value="BROAD-SPECIFICITY PHOSPHATASE YOR283W-RELATED"/>
    <property type="match status" value="1"/>
</dbReference>
<organism evidence="3 4">
    <name type="scientific">Occultella aeris</name>
    <dbReference type="NCBI Taxonomy" id="2761496"/>
    <lineage>
        <taxon>Bacteria</taxon>
        <taxon>Bacillati</taxon>
        <taxon>Actinomycetota</taxon>
        <taxon>Actinomycetes</taxon>
        <taxon>Micrococcales</taxon>
        <taxon>Ruaniaceae</taxon>
        <taxon>Occultella</taxon>
    </lineage>
</organism>
<dbReference type="Proteomes" id="UP000419743">
    <property type="component" value="Unassembled WGS sequence"/>
</dbReference>
<dbReference type="Gene3D" id="3.40.50.1240">
    <property type="entry name" value="Phosphoglycerate mutase-like"/>
    <property type="match status" value="1"/>
</dbReference>
<dbReference type="InterPro" id="IPR013078">
    <property type="entry name" value="His_Pase_superF_clade-1"/>
</dbReference>
<dbReference type="GO" id="GO:0005737">
    <property type="term" value="C:cytoplasm"/>
    <property type="evidence" value="ECO:0007669"/>
    <property type="project" value="TreeGrafter"/>
</dbReference>
<dbReference type="InterPro" id="IPR050275">
    <property type="entry name" value="PGM_Phosphatase"/>
</dbReference>
<dbReference type="Pfam" id="PF00300">
    <property type="entry name" value="His_Phos_1"/>
    <property type="match status" value="1"/>
</dbReference>
<dbReference type="EMBL" id="CACRYJ010000006">
    <property type="protein sequence ID" value="VZO35075.1"/>
    <property type="molecule type" value="Genomic_DNA"/>
</dbReference>
<dbReference type="InterPro" id="IPR029033">
    <property type="entry name" value="His_PPase_superfam"/>
</dbReference>